<reference evidence="2" key="1">
    <citation type="journal article" date="2019" name="Int. J. Syst. Evol. Microbiol.">
        <title>The Global Catalogue of Microorganisms (GCM) 10K type strain sequencing project: providing services to taxonomists for standard genome sequencing and annotation.</title>
        <authorList>
            <consortium name="The Broad Institute Genomics Platform"/>
            <consortium name="The Broad Institute Genome Sequencing Center for Infectious Disease"/>
            <person name="Wu L."/>
            <person name="Ma J."/>
        </authorList>
    </citation>
    <scope>NUCLEOTIDE SEQUENCE [LARGE SCALE GENOMIC DNA]</scope>
    <source>
        <strain evidence="2">JCM 31486</strain>
    </source>
</reference>
<dbReference type="EMBL" id="JBHTIS010001122">
    <property type="protein sequence ID" value="MFD1047534.1"/>
    <property type="molecule type" value="Genomic_DNA"/>
</dbReference>
<keyword evidence="2" id="KW-1185">Reference proteome</keyword>
<gene>
    <name evidence="1" type="ORF">ACFQ1S_19300</name>
</gene>
<protein>
    <submittedName>
        <fullName evidence="1">Uncharacterized protein</fullName>
    </submittedName>
</protein>
<organism evidence="1 2">
    <name type="scientific">Kibdelosporangium lantanae</name>
    <dbReference type="NCBI Taxonomy" id="1497396"/>
    <lineage>
        <taxon>Bacteria</taxon>
        <taxon>Bacillati</taxon>
        <taxon>Actinomycetota</taxon>
        <taxon>Actinomycetes</taxon>
        <taxon>Pseudonocardiales</taxon>
        <taxon>Pseudonocardiaceae</taxon>
        <taxon>Kibdelosporangium</taxon>
    </lineage>
</organism>
<evidence type="ECO:0000313" key="2">
    <source>
        <dbReference type="Proteomes" id="UP001597045"/>
    </source>
</evidence>
<evidence type="ECO:0000313" key="1">
    <source>
        <dbReference type="EMBL" id="MFD1047534.1"/>
    </source>
</evidence>
<feature type="non-terminal residue" evidence="1">
    <location>
        <position position="1"/>
    </location>
</feature>
<sequence length="70" mass="7615">LGAGTTQVSWSRAVRARGRPTIVSEKDPPVRARVDRHRHHGRDVQVVSTPGRMATVDLRRAFLAAVSASS</sequence>
<comment type="caution">
    <text evidence="1">The sequence shown here is derived from an EMBL/GenBank/DDBJ whole genome shotgun (WGS) entry which is preliminary data.</text>
</comment>
<dbReference type="Proteomes" id="UP001597045">
    <property type="component" value="Unassembled WGS sequence"/>
</dbReference>
<name>A0ABW3MD49_9PSEU</name>
<proteinExistence type="predicted"/>
<accession>A0ABW3MD49</accession>